<keyword evidence="2" id="KW-0223">Dioxygenase</keyword>
<sequence length="198" mass="23668">MLLFSDTELFTAGKKKLHNFDFPELNLYQQDGFVTKNMADYYYHHFLNNTPWQEHKMEMYKKTIVVPRKIAWYENEKENKFTPELLTLKHQVEEKTGFEYNAVLLNLYRDGNDGVSWHSDKEDKSGEKPAIASVSFGQTRLFRLRHKFRKEVPQLEIPLHHGTLLLMHGYTNENWEHEIPKSKKPMLPRINLTFRQIK</sequence>
<keyword evidence="2" id="KW-0560">Oxidoreductase</keyword>
<organism evidence="2 3">
    <name type="scientific">Flavobacterium ichthyis</name>
    <dbReference type="NCBI Taxonomy" id="2698827"/>
    <lineage>
        <taxon>Bacteria</taxon>
        <taxon>Pseudomonadati</taxon>
        <taxon>Bacteroidota</taxon>
        <taxon>Flavobacteriia</taxon>
        <taxon>Flavobacteriales</taxon>
        <taxon>Flavobacteriaceae</taxon>
        <taxon>Flavobacterium</taxon>
    </lineage>
</organism>
<dbReference type="PANTHER" id="PTHR31212:SF4">
    <property type="entry name" value="ALPHA-KETOGLUTARATE-DEPENDENT DIOXYGENASE ALKB HOMOLOG 3"/>
    <property type="match status" value="1"/>
</dbReference>
<comment type="caution">
    <text evidence="2">The sequence shown here is derived from an EMBL/GenBank/DDBJ whole genome shotgun (WGS) entry which is preliminary data.</text>
</comment>
<dbReference type="EMBL" id="JAABLM010000013">
    <property type="protein sequence ID" value="NBL65709.1"/>
    <property type="molecule type" value="Genomic_DNA"/>
</dbReference>
<dbReference type="InterPro" id="IPR005123">
    <property type="entry name" value="Oxoglu/Fe-dep_dioxygenase_dom"/>
</dbReference>
<evidence type="ECO:0000313" key="2">
    <source>
        <dbReference type="EMBL" id="NBL65709.1"/>
    </source>
</evidence>
<dbReference type="SUPFAM" id="SSF51197">
    <property type="entry name" value="Clavaminate synthase-like"/>
    <property type="match status" value="1"/>
</dbReference>
<accession>A0ABW9ZAI1</accession>
<dbReference type="InterPro" id="IPR037151">
    <property type="entry name" value="AlkB-like_sf"/>
</dbReference>
<evidence type="ECO:0000313" key="3">
    <source>
        <dbReference type="Proteomes" id="UP000798602"/>
    </source>
</evidence>
<name>A0ABW9ZAI1_9FLAO</name>
<dbReference type="GO" id="GO:0051213">
    <property type="term" value="F:dioxygenase activity"/>
    <property type="evidence" value="ECO:0007669"/>
    <property type="project" value="UniProtKB-KW"/>
</dbReference>
<evidence type="ECO:0000259" key="1">
    <source>
        <dbReference type="PROSITE" id="PS51471"/>
    </source>
</evidence>
<dbReference type="Gene3D" id="2.60.120.590">
    <property type="entry name" value="Alpha-ketoglutarate-dependent dioxygenase AlkB-like"/>
    <property type="match status" value="1"/>
</dbReference>
<gene>
    <name evidence="2" type="ORF">GV828_10905</name>
</gene>
<feature type="domain" description="Fe2OG dioxygenase" evidence="1">
    <location>
        <begin position="99"/>
        <end position="198"/>
    </location>
</feature>
<protein>
    <submittedName>
        <fullName evidence="2">Alpha-ketoglutarate-dependent dioxygenase AlkB</fullName>
    </submittedName>
</protein>
<keyword evidence="3" id="KW-1185">Reference proteome</keyword>
<proteinExistence type="predicted"/>
<dbReference type="PANTHER" id="PTHR31212">
    <property type="entry name" value="ALPHA-KETOGLUTARATE-DEPENDENT DIOXYGENASE ALKB HOMOLOG 3"/>
    <property type="match status" value="1"/>
</dbReference>
<dbReference type="InterPro" id="IPR027450">
    <property type="entry name" value="AlkB-like"/>
</dbReference>
<reference evidence="3" key="1">
    <citation type="submission" date="2020-01" db="EMBL/GenBank/DDBJ databases">
        <title>Sphingomonas sp. strain CSW-10.</title>
        <authorList>
            <person name="Chen W.-M."/>
        </authorList>
    </citation>
    <scope>NUCLEOTIDE SEQUENCE [LARGE SCALE GENOMIC DNA]</scope>
    <source>
        <strain evidence="3">NST-5</strain>
    </source>
</reference>
<dbReference type="Pfam" id="PF13532">
    <property type="entry name" value="2OG-FeII_Oxy_2"/>
    <property type="match status" value="1"/>
</dbReference>
<dbReference type="Proteomes" id="UP000798602">
    <property type="component" value="Unassembled WGS sequence"/>
</dbReference>
<dbReference type="PROSITE" id="PS51471">
    <property type="entry name" value="FE2OG_OXY"/>
    <property type="match status" value="1"/>
</dbReference>
<dbReference type="InterPro" id="IPR032854">
    <property type="entry name" value="ALKBH3"/>
</dbReference>
<dbReference type="RefSeq" id="WP_166537527.1">
    <property type="nucleotide sequence ID" value="NZ_JAABLM010000013.1"/>
</dbReference>